<accession>A0A3B1BKV8</accession>
<dbReference type="Pfam" id="PF13723">
    <property type="entry name" value="Ketoacyl-synt_2"/>
    <property type="match status" value="1"/>
</dbReference>
<protein>
    <submittedName>
        <fullName evidence="2">3-oxoacyl-[ACP] synthase</fullName>
    </submittedName>
</protein>
<reference evidence="2" key="1">
    <citation type="submission" date="2018-06" db="EMBL/GenBank/DDBJ databases">
        <authorList>
            <person name="Zhirakovskaya E."/>
        </authorList>
    </citation>
    <scope>NUCLEOTIDE SEQUENCE</scope>
</reference>
<feature type="domain" description="Beta-ketoacyl synthase-like N-terminal" evidence="1">
    <location>
        <begin position="32"/>
        <end position="201"/>
    </location>
</feature>
<name>A0A3B1BKV8_9ZZZZ</name>
<dbReference type="GO" id="GO:0016746">
    <property type="term" value="F:acyltransferase activity"/>
    <property type="evidence" value="ECO:0007669"/>
    <property type="project" value="InterPro"/>
</dbReference>
<dbReference type="InterPro" id="IPR014030">
    <property type="entry name" value="Ketoacyl_synth_N"/>
</dbReference>
<evidence type="ECO:0000259" key="1">
    <source>
        <dbReference type="Pfam" id="PF13723"/>
    </source>
</evidence>
<organism evidence="2">
    <name type="scientific">hydrothermal vent metagenome</name>
    <dbReference type="NCBI Taxonomy" id="652676"/>
    <lineage>
        <taxon>unclassified sequences</taxon>
        <taxon>metagenomes</taxon>
        <taxon>ecological metagenomes</taxon>
    </lineage>
</organism>
<dbReference type="EMBL" id="UOGA01000034">
    <property type="protein sequence ID" value="VAX15181.1"/>
    <property type="molecule type" value="Genomic_DNA"/>
</dbReference>
<dbReference type="SUPFAM" id="SSF53901">
    <property type="entry name" value="Thiolase-like"/>
    <property type="match status" value="1"/>
</dbReference>
<dbReference type="AlphaFoldDB" id="A0A3B1BKV8"/>
<evidence type="ECO:0000313" key="2">
    <source>
        <dbReference type="EMBL" id="VAX15181.1"/>
    </source>
</evidence>
<gene>
    <name evidence="2" type="ORF">MNBD_NITROSPINAE04-283</name>
</gene>
<proteinExistence type="predicted"/>
<dbReference type="InterPro" id="IPR016039">
    <property type="entry name" value="Thiolase-like"/>
</dbReference>
<sequence>MDFYINGVGVAGSGMTNWQESSAVLTGKKLYVPSEPEYVEPDILPANERRRSVKTVQLAIQVAMEAVENSRAKMESLQTVFASSMGDGFVMDSLFKSLAMPNKVVSPITFHNSVHNAAAGYWLIGAGCMKASTSIACKETTFGSALMESTSQLIMEAEEIQLVAYDIPSPKPLQYAMSTNAVFAVSFILSRTRRERSLALVELSTTPKDGNQPSGMDDVDLEALRIGNPAARSLPILFSLANGNNRDILIEYTKQAFLRLNVKPCG</sequence>